<dbReference type="Proteomes" id="UP000594263">
    <property type="component" value="Unplaced"/>
</dbReference>
<sequence length="283" mass="31123">MGRSSLTGQGSMNQQQQKRVVIKNRRSETLVGILHEAGSKELVIICHGFRSSKVCIPAVSIASALASEGISAFRFDFSGHGESEGSFQFGSHLREADDLRDVVAHFSNSNDRIVAALVGHSKGGNVVIYDASKYKDVPMALNVAGCFDLEGRIDAWFGEGHLRQIRQNGFTNIKDKHGKILYHVTEENLKARMVIMQTSALSMSRDCRVLTVHGSADKVVPVADSLEYSKLISNHELHVIKGANHEFASHQKELATVVVNFIKAGLRRRRVEMEAGSLTLSRI</sequence>
<dbReference type="EnsemblPlants" id="Kaladp0095s0513.1.v1.1">
    <property type="protein sequence ID" value="Kaladp0095s0513.1.v1.1"/>
    <property type="gene ID" value="Kaladp0095s0513.v1.1"/>
</dbReference>
<evidence type="ECO:0000313" key="2">
    <source>
        <dbReference type="EnsemblPlants" id="Kaladp0095s0513.1.v1.1"/>
    </source>
</evidence>
<feature type="domain" description="Serine aminopeptidase S33" evidence="1">
    <location>
        <begin position="40"/>
        <end position="136"/>
    </location>
</feature>
<dbReference type="OMA" id="PRDNIPR"/>
<dbReference type="SUPFAM" id="SSF53474">
    <property type="entry name" value="alpha/beta-Hydrolases"/>
    <property type="match status" value="1"/>
</dbReference>
<proteinExistence type="predicted"/>
<dbReference type="AlphaFoldDB" id="A0A7N0V3C0"/>
<organism evidence="2 3">
    <name type="scientific">Kalanchoe fedtschenkoi</name>
    <name type="common">Lavender scallops</name>
    <name type="synonym">South American air plant</name>
    <dbReference type="NCBI Taxonomy" id="63787"/>
    <lineage>
        <taxon>Eukaryota</taxon>
        <taxon>Viridiplantae</taxon>
        <taxon>Streptophyta</taxon>
        <taxon>Embryophyta</taxon>
        <taxon>Tracheophyta</taxon>
        <taxon>Spermatophyta</taxon>
        <taxon>Magnoliopsida</taxon>
        <taxon>eudicotyledons</taxon>
        <taxon>Gunneridae</taxon>
        <taxon>Pentapetalae</taxon>
        <taxon>Saxifragales</taxon>
        <taxon>Crassulaceae</taxon>
        <taxon>Kalanchoe</taxon>
    </lineage>
</organism>
<evidence type="ECO:0000313" key="3">
    <source>
        <dbReference type="Proteomes" id="UP000594263"/>
    </source>
</evidence>
<dbReference type="InterPro" id="IPR029058">
    <property type="entry name" value="AB_hydrolase_fold"/>
</dbReference>
<protein>
    <recommendedName>
        <fullName evidence="1">Serine aminopeptidase S33 domain-containing protein</fullName>
    </recommendedName>
</protein>
<reference evidence="2" key="1">
    <citation type="submission" date="2021-01" db="UniProtKB">
        <authorList>
            <consortium name="EnsemblPlants"/>
        </authorList>
    </citation>
    <scope>IDENTIFICATION</scope>
</reference>
<dbReference type="InterPro" id="IPR022742">
    <property type="entry name" value="Hydrolase_4"/>
</dbReference>
<dbReference type="PANTHER" id="PTHR42886">
    <property type="entry name" value="RE40534P-RELATED"/>
    <property type="match status" value="1"/>
</dbReference>
<name>A0A7N0V3C0_KALFE</name>
<dbReference type="PANTHER" id="PTHR42886:SF82">
    <property type="entry name" value="FERULOYL ESTERASE"/>
    <property type="match status" value="1"/>
</dbReference>
<accession>A0A7N0V3C0</accession>
<dbReference type="Gene3D" id="3.40.50.1820">
    <property type="entry name" value="alpha/beta hydrolase"/>
    <property type="match status" value="1"/>
</dbReference>
<dbReference type="Pfam" id="PF12146">
    <property type="entry name" value="Hydrolase_4"/>
    <property type="match status" value="1"/>
</dbReference>
<evidence type="ECO:0000259" key="1">
    <source>
        <dbReference type="Pfam" id="PF12146"/>
    </source>
</evidence>
<dbReference type="Gramene" id="Kaladp0095s0513.1.v1.1">
    <property type="protein sequence ID" value="Kaladp0095s0513.1.v1.1"/>
    <property type="gene ID" value="Kaladp0095s0513.v1.1"/>
</dbReference>
<keyword evidence="3" id="KW-1185">Reference proteome</keyword>